<accession>A0A6V8K8H5</accession>
<dbReference type="GO" id="GO:0008233">
    <property type="term" value="F:peptidase activity"/>
    <property type="evidence" value="ECO:0007669"/>
    <property type="project" value="UniProtKB-KW"/>
</dbReference>
<dbReference type="GO" id="GO:0106300">
    <property type="term" value="P:protein-DNA covalent cross-linking repair"/>
    <property type="evidence" value="ECO:0007669"/>
    <property type="project" value="InterPro"/>
</dbReference>
<dbReference type="Pfam" id="PF02586">
    <property type="entry name" value="SRAP"/>
    <property type="match status" value="1"/>
</dbReference>
<dbReference type="AlphaFoldDB" id="A0A6V8K8H5"/>
<protein>
    <recommendedName>
        <fullName evidence="8">Abasic site processing protein</fullName>
        <ecNumber evidence="8">3.4.-.-</ecNumber>
    </recommendedName>
</protein>
<sequence>MSGMCGRYATTRSAADLSALFEAYDDTAGGLTPDYNVAPTDPVPIVRMSTSRGERVLAGARWGLVPTWAKDAKGAARMINARAETVATSSAYASPFAKRRCLVPADGWYEWLRRPDGRKQAYFMTPAHGGVLAMAGLWSPWGEGLTFSVVTTAAIGDLALVHDRMPLLLPWQRWAGWLAGGGDAEELLNAPSDEFLAGIEIRPVGPDVGDVRNDGPHLVERVPGATLGGPPEEPVELTLF</sequence>
<evidence type="ECO:0000256" key="1">
    <source>
        <dbReference type="ARBA" id="ARBA00008136"/>
    </source>
</evidence>
<keyword evidence="6" id="KW-0238">DNA-binding</keyword>
<keyword evidence="4 8" id="KW-0378">Hydrolase</keyword>
<evidence type="ECO:0000256" key="5">
    <source>
        <dbReference type="ARBA" id="ARBA00023124"/>
    </source>
</evidence>
<dbReference type="PANTHER" id="PTHR13604:SF0">
    <property type="entry name" value="ABASIC SITE PROCESSING PROTEIN HMCES"/>
    <property type="match status" value="1"/>
</dbReference>
<comment type="similarity">
    <text evidence="1 8">Belongs to the SOS response-associated peptidase family.</text>
</comment>
<organism evidence="9 10">
    <name type="scientific">Phytohabitans houttuyneae</name>
    <dbReference type="NCBI Taxonomy" id="1076126"/>
    <lineage>
        <taxon>Bacteria</taxon>
        <taxon>Bacillati</taxon>
        <taxon>Actinomycetota</taxon>
        <taxon>Actinomycetes</taxon>
        <taxon>Micromonosporales</taxon>
        <taxon>Micromonosporaceae</taxon>
    </lineage>
</organism>
<dbReference type="EMBL" id="BLPF01000001">
    <property type="protein sequence ID" value="GFJ78721.1"/>
    <property type="molecule type" value="Genomic_DNA"/>
</dbReference>
<dbReference type="GO" id="GO:0006508">
    <property type="term" value="P:proteolysis"/>
    <property type="evidence" value="ECO:0007669"/>
    <property type="project" value="UniProtKB-KW"/>
</dbReference>
<dbReference type="Gene3D" id="3.90.1680.10">
    <property type="entry name" value="SOS response associated peptidase-like"/>
    <property type="match status" value="1"/>
</dbReference>
<dbReference type="EC" id="3.4.-.-" evidence="8"/>
<name>A0A6V8K8H5_9ACTN</name>
<evidence type="ECO:0000313" key="10">
    <source>
        <dbReference type="Proteomes" id="UP000482800"/>
    </source>
</evidence>
<evidence type="ECO:0000313" key="9">
    <source>
        <dbReference type="EMBL" id="GFJ78721.1"/>
    </source>
</evidence>
<evidence type="ECO:0000256" key="7">
    <source>
        <dbReference type="ARBA" id="ARBA00023239"/>
    </source>
</evidence>
<keyword evidence="5" id="KW-0190">Covalent protein-DNA linkage</keyword>
<gene>
    <name evidence="9" type="ORF">Phou_029010</name>
</gene>
<dbReference type="Proteomes" id="UP000482800">
    <property type="component" value="Unassembled WGS sequence"/>
</dbReference>
<evidence type="ECO:0000256" key="2">
    <source>
        <dbReference type="ARBA" id="ARBA00022670"/>
    </source>
</evidence>
<reference evidence="9 10" key="2">
    <citation type="submission" date="2020-03" db="EMBL/GenBank/DDBJ databases">
        <authorList>
            <person name="Ichikawa N."/>
            <person name="Kimura A."/>
            <person name="Kitahashi Y."/>
            <person name="Uohara A."/>
        </authorList>
    </citation>
    <scope>NUCLEOTIDE SEQUENCE [LARGE SCALE GENOMIC DNA]</scope>
    <source>
        <strain evidence="9 10">NBRC 108639</strain>
    </source>
</reference>
<keyword evidence="2 8" id="KW-0645">Protease</keyword>
<proteinExistence type="inferred from homology"/>
<keyword evidence="3" id="KW-0227">DNA damage</keyword>
<dbReference type="InterPro" id="IPR003738">
    <property type="entry name" value="SRAP"/>
</dbReference>
<keyword evidence="7" id="KW-0456">Lyase</keyword>
<dbReference type="SUPFAM" id="SSF143081">
    <property type="entry name" value="BB1717-like"/>
    <property type="match status" value="1"/>
</dbReference>
<keyword evidence="10" id="KW-1185">Reference proteome</keyword>
<dbReference type="InterPro" id="IPR036590">
    <property type="entry name" value="SRAP-like"/>
</dbReference>
<dbReference type="PANTHER" id="PTHR13604">
    <property type="entry name" value="DC12-RELATED"/>
    <property type="match status" value="1"/>
</dbReference>
<evidence type="ECO:0000256" key="8">
    <source>
        <dbReference type="RuleBase" id="RU364100"/>
    </source>
</evidence>
<evidence type="ECO:0000256" key="3">
    <source>
        <dbReference type="ARBA" id="ARBA00022763"/>
    </source>
</evidence>
<comment type="caution">
    <text evidence="9">The sequence shown here is derived from an EMBL/GenBank/DDBJ whole genome shotgun (WGS) entry which is preliminary data.</text>
</comment>
<dbReference type="GO" id="GO:0003697">
    <property type="term" value="F:single-stranded DNA binding"/>
    <property type="evidence" value="ECO:0007669"/>
    <property type="project" value="InterPro"/>
</dbReference>
<evidence type="ECO:0000256" key="4">
    <source>
        <dbReference type="ARBA" id="ARBA00022801"/>
    </source>
</evidence>
<dbReference type="GO" id="GO:0016829">
    <property type="term" value="F:lyase activity"/>
    <property type="evidence" value="ECO:0007669"/>
    <property type="project" value="UniProtKB-KW"/>
</dbReference>
<evidence type="ECO:0000256" key="6">
    <source>
        <dbReference type="ARBA" id="ARBA00023125"/>
    </source>
</evidence>
<reference evidence="9 10" key="1">
    <citation type="submission" date="2020-03" db="EMBL/GenBank/DDBJ databases">
        <title>Whole genome shotgun sequence of Phytohabitans houttuyneae NBRC 108639.</title>
        <authorList>
            <person name="Komaki H."/>
            <person name="Tamura T."/>
        </authorList>
    </citation>
    <scope>NUCLEOTIDE SEQUENCE [LARGE SCALE GENOMIC DNA]</scope>
    <source>
        <strain evidence="9 10">NBRC 108639</strain>
    </source>
</reference>